<evidence type="ECO:0000313" key="2">
    <source>
        <dbReference type="EMBL" id="OAN31176.1"/>
    </source>
</evidence>
<dbReference type="GO" id="GO:0016829">
    <property type="term" value="F:lyase activity"/>
    <property type="evidence" value="ECO:0007669"/>
    <property type="project" value="UniProtKB-KW"/>
</dbReference>
<dbReference type="InterPro" id="IPR004360">
    <property type="entry name" value="Glyas_Fos-R_dOase_dom"/>
</dbReference>
<dbReference type="PROSITE" id="PS51819">
    <property type="entry name" value="VOC"/>
    <property type="match status" value="1"/>
</dbReference>
<proteinExistence type="predicted"/>
<gene>
    <name evidence="2" type="ORF">A4V15_14315</name>
</gene>
<dbReference type="InterPro" id="IPR029068">
    <property type="entry name" value="Glyas_Bleomycin-R_OHBP_Dase"/>
</dbReference>
<dbReference type="EMBL" id="LWCR01000006">
    <property type="protein sequence ID" value="OAN31176.1"/>
    <property type="molecule type" value="Genomic_DNA"/>
</dbReference>
<evidence type="ECO:0000313" key="3">
    <source>
        <dbReference type="Proteomes" id="UP000078356"/>
    </source>
</evidence>
<dbReference type="Pfam" id="PF00903">
    <property type="entry name" value="Glyoxalase"/>
    <property type="match status" value="1"/>
</dbReference>
<keyword evidence="2" id="KW-0456">Lyase</keyword>
<dbReference type="InterPro" id="IPR037523">
    <property type="entry name" value="VOC_core"/>
</dbReference>
<dbReference type="Proteomes" id="UP000078356">
    <property type="component" value="Unassembled WGS sequence"/>
</dbReference>
<accession>A0A178LLE9</accession>
<dbReference type="PANTHER" id="PTHR35006">
    <property type="entry name" value="GLYOXALASE FAMILY PROTEIN (AFU_ORTHOLOGUE AFUA_5G14830)"/>
    <property type="match status" value="1"/>
</dbReference>
<organism evidence="2 3">
    <name type="scientific">Pseudomonas oryzihabitans</name>
    <dbReference type="NCBI Taxonomy" id="47885"/>
    <lineage>
        <taxon>Bacteria</taxon>
        <taxon>Pseudomonadati</taxon>
        <taxon>Pseudomonadota</taxon>
        <taxon>Gammaproteobacteria</taxon>
        <taxon>Pseudomonadales</taxon>
        <taxon>Pseudomonadaceae</taxon>
        <taxon>Pseudomonas</taxon>
    </lineage>
</organism>
<dbReference type="AlphaFoldDB" id="A0A178LLE9"/>
<reference evidence="2 3" key="1">
    <citation type="submission" date="2016-04" db="EMBL/GenBank/DDBJ databases">
        <title>Draft Genome Sequences of Staphylococcus capitis Strain H36, S. capitis Strain H65, S. cohnii Strain H62, S. hominis Strain H69, Mycobacterium iranicum Strain H39, Plantibacter sp. Strain H53, Pseudomonas oryzihabitans Strain H72, and Microbacterium sp. Strain H83, isolated from residential settings.</title>
        <authorList>
            <person name="Lymperopoulou D."/>
            <person name="Adams R.I."/>
            <person name="Lindow S."/>
            <person name="Coil D.A."/>
            <person name="Jospin G."/>
            <person name="Eisen J.A."/>
        </authorList>
    </citation>
    <scope>NUCLEOTIDE SEQUENCE [LARGE SCALE GENOMIC DNA]</scope>
    <source>
        <strain evidence="2 3">H72</strain>
    </source>
</reference>
<dbReference type="SUPFAM" id="SSF54593">
    <property type="entry name" value="Glyoxalase/Bleomycin resistance protein/Dihydroxybiphenyl dioxygenase"/>
    <property type="match status" value="1"/>
</dbReference>
<dbReference type="Gene3D" id="3.10.180.10">
    <property type="entry name" value="2,3-Dihydroxybiphenyl 1,2-Dioxygenase, domain 1"/>
    <property type="match status" value="1"/>
</dbReference>
<dbReference type="CDD" id="cd07262">
    <property type="entry name" value="VOC_like"/>
    <property type="match status" value="1"/>
</dbReference>
<evidence type="ECO:0000259" key="1">
    <source>
        <dbReference type="PROSITE" id="PS51819"/>
    </source>
</evidence>
<sequence length="145" mass="15831">MGSQRVPLMFSHIQLGARDLERLVDFYDAVLREFGFVRMPVEDDGGPPGCGWQRQGRPWPQFYVQIPFNGLPASWGNGVQVSFAAPSRQAVEAAWHRALQSGGSDEGAPGVRPGYGADFYAAYCRDPEGNKLCFVHAEGLVEASA</sequence>
<feature type="domain" description="VOC" evidence="1">
    <location>
        <begin position="9"/>
        <end position="137"/>
    </location>
</feature>
<name>A0A178LLE9_9PSED</name>
<protein>
    <submittedName>
        <fullName evidence="2">Lactoylglutathione lyase</fullName>
    </submittedName>
</protein>
<comment type="caution">
    <text evidence="2">The sequence shown here is derived from an EMBL/GenBank/DDBJ whole genome shotgun (WGS) entry which is preliminary data.</text>
</comment>
<dbReference type="PANTHER" id="PTHR35006:SF1">
    <property type="entry name" value="BLL2941 PROTEIN"/>
    <property type="match status" value="1"/>
</dbReference>